<dbReference type="SUPFAM" id="SSF51735">
    <property type="entry name" value="NAD(P)-binding Rossmann-fold domains"/>
    <property type="match status" value="1"/>
</dbReference>
<evidence type="ECO:0000256" key="2">
    <source>
        <dbReference type="ARBA" id="ARBA00023002"/>
    </source>
</evidence>
<evidence type="ECO:0000256" key="3">
    <source>
        <dbReference type="RuleBase" id="RU003719"/>
    </source>
</evidence>
<dbReference type="PROSITE" id="PS00671">
    <property type="entry name" value="D_2_HYDROXYACID_DH_3"/>
    <property type="match status" value="1"/>
</dbReference>
<dbReference type="KEGG" id="slb:AWJ20_3947"/>
<keyword evidence="7" id="KW-1185">Reference proteome</keyword>
<dbReference type="RefSeq" id="XP_018733624.1">
    <property type="nucleotide sequence ID" value="XM_018880988.1"/>
</dbReference>
<evidence type="ECO:0000313" key="6">
    <source>
        <dbReference type="EMBL" id="ANB11147.1"/>
    </source>
</evidence>
<dbReference type="PANTHER" id="PTHR10996">
    <property type="entry name" value="2-HYDROXYACID DEHYDROGENASE-RELATED"/>
    <property type="match status" value="1"/>
</dbReference>
<dbReference type="GeneID" id="30036024"/>
<dbReference type="EMBL" id="CP014500">
    <property type="protein sequence ID" value="ANB11147.1"/>
    <property type="molecule type" value="Genomic_DNA"/>
</dbReference>
<accession>A0A161HGX6</accession>
<dbReference type="InterPro" id="IPR029752">
    <property type="entry name" value="D-isomer_DH_CS1"/>
</dbReference>
<dbReference type="InterPro" id="IPR006139">
    <property type="entry name" value="D-isomer_2_OHA_DH_cat_dom"/>
</dbReference>
<dbReference type="Gene3D" id="3.40.50.720">
    <property type="entry name" value="NAD(P)-binding Rossmann-like Domain"/>
    <property type="match status" value="2"/>
</dbReference>
<dbReference type="InterPro" id="IPR006140">
    <property type="entry name" value="D-isomer_DH_NAD-bd"/>
</dbReference>
<dbReference type="InterPro" id="IPR029753">
    <property type="entry name" value="D-isomer_DH_CS"/>
</dbReference>
<sequence>MTAIKNQILLLGSVSLAKKEYQELSELAELISYTSSSREEFIADLKTKYKEITAIYSTFAGEKAVGGIDEEIVSHFPPSLKYICHNGAGYDLVQVEYLTKRGIQLSNTPDAVANATADTAVYLILSALRNFSRLSEELRKGNWLGTVPLAREPKDKVLGILGMGSIGHLVHEKVIPLGFSKVIYYNRHQLPKEKEKGAEYVTFDELLAQSDVLFVSVPLNAGTRHIINAEALAKAKDGVVVVNTARGAVIDEEALVQALESGKVSNVGLDVFEFEPKIHPGLLANPNAVLLPHVGTHTVESRTEMELTVIRNIRSALTTGKVIDVVPEQQKK</sequence>
<dbReference type="Proteomes" id="UP000189580">
    <property type="component" value="Chromosome c"/>
</dbReference>
<evidence type="ECO:0000259" key="4">
    <source>
        <dbReference type="Pfam" id="PF00389"/>
    </source>
</evidence>
<evidence type="ECO:0000313" key="7">
    <source>
        <dbReference type="Proteomes" id="UP000189580"/>
    </source>
</evidence>
<dbReference type="InterPro" id="IPR050223">
    <property type="entry name" value="D-isomer_2-hydroxyacid_DH"/>
</dbReference>
<dbReference type="Pfam" id="PF02826">
    <property type="entry name" value="2-Hacid_dh_C"/>
    <property type="match status" value="1"/>
</dbReference>
<dbReference type="FunFam" id="3.40.50.720:FF:000026">
    <property type="entry name" value="Glyoxylate/hydroxypyruvate reductase B"/>
    <property type="match status" value="1"/>
</dbReference>
<proteinExistence type="inferred from homology"/>
<dbReference type="OrthoDB" id="9991913at2759"/>
<dbReference type="SUPFAM" id="SSF52283">
    <property type="entry name" value="Formate/glycerate dehydrogenase catalytic domain-like"/>
    <property type="match status" value="1"/>
</dbReference>
<dbReference type="GO" id="GO:0051287">
    <property type="term" value="F:NAD binding"/>
    <property type="evidence" value="ECO:0007669"/>
    <property type="project" value="InterPro"/>
</dbReference>
<reference evidence="6 7" key="1">
    <citation type="submission" date="2016-02" db="EMBL/GenBank/DDBJ databases">
        <title>Complete genome sequence and transcriptome regulation of the pentose utilising yeast Sugiyamaella lignohabitans.</title>
        <authorList>
            <person name="Bellasio M."/>
            <person name="Peymann A."/>
            <person name="Valli M."/>
            <person name="Sipitzky M."/>
            <person name="Graf A."/>
            <person name="Sauer M."/>
            <person name="Marx H."/>
            <person name="Mattanovich D."/>
        </authorList>
    </citation>
    <scope>NUCLEOTIDE SEQUENCE [LARGE SCALE GENOMIC DNA]</scope>
    <source>
        <strain evidence="6 7">CBS 10342</strain>
    </source>
</reference>
<dbReference type="PANTHER" id="PTHR10996:SF257">
    <property type="entry name" value="GLYOXYLATE REDUCTASE 1"/>
    <property type="match status" value="1"/>
</dbReference>
<feature type="domain" description="D-isomer specific 2-hydroxyacid dehydrogenase catalytic" evidence="4">
    <location>
        <begin position="17"/>
        <end position="326"/>
    </location>
</feature>
<dbReference type="Pfam" id="PF00389">
    <property type="entry name" value="2-Hacid_dh"/>
    <property type="match status" value="1"/>
</dbReference>
<dbReference type="AlphaFoldDB" id="A0A161HGX6"/>
<feature type="domain" description="D-isomer specific 2-hydroxyacid dehydrogenase NAD-binding" evidence="5">
    <location>
        <begin position="122"/>
        <end position="295"/>
    </location>
</feature>
<protein>
    <submittedName>
        <fullName evidence="6">Gor1p</fullName>
    </submittedName>
</protein>
<organism evidence="6 7">
    <name type="scientific">Sugiyamaella lignohabitans</name>
    <dbReference type="NCBI Taxonomy" id="796027"/>
    <lineage>
        <taxon>Eukaryota</taxon>
        <taxon>Fungi</taxon>
        <taxon>Dikarya</taxon>
        <taxon>Ascomycota</taxon>
        <taxon>Saccharomycotina</taxon>
        <taxon>Dipodascomycetes</taxon>
        <taxon>Dipodascales</taxon>
        <taxon>Trichomonascaceae</taxon>
        <taxon>Sugiyamaella</taxon>
    </lineage>
</organism>
<name>A0A161HGX6_9ASCO</name>
<dbReference type="InterPro" id="IPR036291">
    <property type="entry name" value="NAD(P)-bd_dom_sf"/>
</dbReference>
<dbReference type="GO" id="GO:0005829">
    <property type="term" value="C:cytosol"/>
    <property type="evidence" value="ECO:0007669"/>
    <property type="project" value="TreeGrafter"/>
</dbReference>
<dbReference type="GO" id="GO:0016618">
    <property type="term" value="F:hydroxypyruvate reductase [NAD(P)H] activity"/>
    <property type="evidence" value="ECO:0007669"/>
    <property type="project" value="TreeGrafter"/>
</dbReference>
<evidence type="ECO:0000256" key="1">
    <source>
        <dbReference type="ARBA" id="ARBA00005854"/>
    </source>
</evidence>
<evidence type="ECO:0000259" key="5">
    <source>
        <dbReference type="Pfam" id="PF02826"/>
    </source>
</evidence>
<comment type="similarity">
    <text evidence="1 3">Belongs to the D-isomer specific 2-hydroxyacid dehydrogenase family.</text>
</comment>
<dbReference type="GO" id="GO:0030267">
    <property type="term" value="F:glyoxylate reductase (NADPH) activity"/>
    <property type="evidence" value="ECO:0007669"/>
    <property type="project" value="TreeGrafter"/>
</dbReference>
<dbReference type="PROSITE" id="PS00065">
    <property type="entry name" value="D_2_HYDROXYACID_DH_1"/>
    <property type="match status" value="1"/>
</dbReference>
<dbReference type="CDD" id="cd12168">
    <property type="entry name" value="Mand_dh_like"/>
    <property type="match status" value="1"/>
</dbReference>
<gene>
    <name evidence="6" type="primary">GOR1</name>
    <name evidence="6" type="ORF">AWJ20_3947</name>
</gene>
<keyword evidence="2 3" id="KW-0560">Oxidoreductase</keyword>